<reference evidence="6" key="1">
    <citation type="submission" date="2021-11" db="EMBL/GenBank/DDBJ databases">
        <authorList>
            <consortium name="Genoscope - CEA"/>
            <person name="William W."/>
        </authorList>
    </citation>
    <scope>NUCLEOTIDE SEQUENCE</scope>
</reference>
<dbReference type="InterPro" id="IPR027443">
    <property type="entry name" value="IPNS-like_sf"/>
</dbReference>
<dbReference type="InterPro" id="IPR023210">
    <property type="entry name" value="NADP_OxRdtase_dom"/>
</dbReference>
<keyword evidence="3" id="KW-0560">Oxidoreductase</keyword>
<dbReference type="Gene3D" id="2.60.120.330">
    <property type="entry name" value="B-lactam Antibiotic, Isopenicillin N Synthase, Chain"/>
    <property type="match status" value="1"/>
</dbReference>
<accession>A0A8J2WSC5</accession>
<evidence type="ECO:0000313" key="7">
    <source>
        <dbReference type="Proteomes" id="UP000789595"/>
    </source>
</evidence>
<dbReference type="SUPFAM" id="SSF53335">
    <property type="entry name" value="S-adenosyl-L-methionine-dependent methyltransferases"/>
    <property type="match status" value="1"/>
</dbReference>
<gene>
    <name evidence="6" type="ORF">PECAL_6P05410</name>
</gene>
<dbReference type="SUPFAM" id="SSF51430">
    <property type="entry name" value="NAD(P)-linked oxidoreductase"/>
    <property type="match status" value="1"/>
</dbReference>
<organism evidence="6 7">
    <name type="scientific">Pelagomonas calceolata</name>
    <dbReference type="NCBI Taxonomy" id="35677"/>
    <lineage>
        <taxon>Eukaryota</taxon>
        <taxon>Sar</taxon>
        <taxon>Stramenopiles</taxon>
        <taxon>Ochrophyta</taxon>
        <taxon>Pelagophyceae</taxon>
        <taxon>Pelagomonadales</taxon>
        <taxon>Pelagomonadaceae</taxon>
        <taxon>Pelagomonas</taxon>
    </lineage>
</organism>
<dbReference type="PRINTS" id="PR00069">
    <property type="entry name" value="ALDKETRDTASE"/>
</dbReference>
<protein>
    <recommendedName>
        <fullName evidence="5">NADP-dependent oxidoreductase domain-containing protein</fullName>
    </recommendedName>
</protein>
<proteinExistence type="inferred from homology"/>
<dbReference type="OrthoDB" id="416253at2759"/>
<evidence type="ECO:0000259" key="5">
    <source>
        <dbReference type="Pfam" id="PF00248"/>
    </source>
</evidence>
<dbReference type="PROSITE" id="PS00062">
    <property type="entry name" value="ALDOKETO_REDUCTASE_2"/>
    <property type="match status" value="1"/>
</dbReference>
<name>A0A8J2WSC5_9STRA</name>
<dbReference type="InterPro" id="IPR036812">
    <property type="entry name" value="NAD(P)_OxRdtase_dom_sf"/>
</dbReference>
<dbReference type="PANTHER" id="PTHR43827:SF3">
    <property type="entry name" value="NADP-DEPENDENT OXIDOREDUCTASE DOMAIN-CONTAINING PROTEIN"/>
    <property type="match status" value="1"/>
</dbReference>
<keyword evidence="2" id="KW-0521">NADP</keyword>
<dbReference type="PANTHER" id="PTHR43827">
    <property type="entry name" value="2,5-DIKETO-D-GLUCONIC ACID REDUCTASE"/>
    <property type="match status" value="1"/>
</dbReference>
<feature type="signal peptide" evidence="4">
    <location>
        <begin position="1"/>
        <end position="20"/>
    </location>
</feature>
<evidence type="ECO:0000313" key="6">
    <source>
        <dbReference type="EMBL" id="CAH0378939.1"/>
    </source>
</evidence>
<feature type="chain" id="PRO_5035318857" description="NADP-dependent oxidoreductase domain-containing protein" evidence="4">
    <location>
        <begin position="21"/>
        <end position="1092"/>
    </location>
</feature>
<dbReference type="AlphaFoldDB" id="A0A8J2WSC5"/>
<evidence type="ECO:0000256" key="1">
    <source>
        <dbReference type="ARBA" id="ARBA00007905"/>
    </source>
</evidence>
<dbReference type="GO" id="GO:0016616">
    <property type="term" value="F:oxidoreductase activity, acting on the CH-OH group of donors, NAD or NADP as acceptor"/>
    <property type="evidence" value="ECO:0007669"/>
    <property type="project" value="UniProtKB-ARBA"/>
</dbReference>
<dbReference type="Pfam" id="PF00248">
    <property type="entry name" value="Aldo_ket_red"/>
    <property type="match status" value="1"/>
</dbReference>
<dbReference type="InterPro" id="IPR029063">
    <property type="entry name" value="SAM-dependent_MTases_sf"/>
</dbReference>
<sequence>MMAAAMGLLTTFLIVVPAAADVPLLRLLDASPAAPATKLAGMPQIGLGTYHLQGQACYDAVLRALQMGYRHLDTAEVYGNHEAVRLAIRDSGVPRDELFVTSKVKVDQIDYESARASASRIAAALGGHVDLLLLHFPAPSVAADHPNRLVVWTEIGGLGVEGNVSVAYAARAGAWRALEEAWDAGLCRHVGVSNYLARHLREMRRYARVRAAVDQLELHPLLPRDGVVDFGRRAGVAVVAYGSVVQEGRRDLLESAAVRAAAAAAGRSPAAALLRWAADRGIAVIPRSTDGGRLAENLAAVADDWRLDGNATAALDALRCDRGTGCLAPFPTGCGLHCPRGQYLWSPDVVPALPTVLGDATEAAAAPFVEDLGVRTPLGAEPVADLSQRHKPRGAPLWRLPWVFDLAALRRDVRVALEGWDWAASEFGHARPLLPRAALPPAFRDHFINRPHADAGLFDRCPYLAKVHGWFAARTEVVAFRLLRRRPLTAYGLHNDEDLHVTPDIRRVQIPVDAEVAEGLLLLLPEASFLPVIAARGADFAATNALLNQHAYPECQTGPPGACGDDRADSWWAERNSSYAAERLRLETLVADFAELGAVHELEPGRLHYFDTMRRHTLVNMGTRDRVTLVLDLRENDWVREHMPALRARDDGGLAARAAAARAYAAREGFLGAVSIDEPARGALLADGSVELRLGVRFPSTLHLDAFEALCGGVLGKAQVPGSACAAAVTQVDRGSAGLGDATAAVDVLTNPQNAALDTRRCAGGQACELRATVTFGDGTPAAAAATVEVYLRDVDTPTFFDATAAAPLAALAFSNTHGAATGGFLGTGLLYHALAYSQRARLAVVLGSGGGFAPAAVRQGQRDAGIGRASRTILVDGNVGPYGRPDYLVEGSAFRHMFPDIEVVVARTDDEALDFGPIDLLLVDADHSHAGAVADAVRWAHRLAPSGVAVLHDTGGWRMGCAKAPATLRRLGFDVVNLPSWGDGLALARPPRAPGGTIIDVNGGRGLDELYAELDAGADVAEFAARACLTRGWSTLPGDDSGRPCAVALADAARGTGEVDALRELRASVDARLAALGAAPACAEDEAPTGT</sequence>
<dbReference type="SUPFAM" id="SSF51197">
    <property type="entry name" value="Clavaminate synthase-like"/>
    <property type="match status" value="1"/>
</dbReference>
<dbReference type="PROSITE" id="PS00063">
    <property type="entry name" value="ALDOKETO_REDUCTASE_3"/>
    <property type="match status" value="1"/>
</dbReference>
<dbReference type="InterPro" id="IPR018170">
    <property type="entry name" value="Aldo/ket_reductase_CS"/>
</dbReference>
<feature type="domain" description="NADP-dependent oxidoreductase" evidence="5">
    <location>
        <begin position="45"/>
        <end position="316"/>
    </location>
</feature>
<keyword evidence="7" id="KW-1185">Reference proteome</keyword>
<dbReference type="EMBL" id="CAKKNE010000006">
    <property type="protein sequence ID" value="CAH0378939.1"/>
    <property type="molecule type" value="Genomic_DNA"/>
</dbReference>
<evidence type="ECO:0000256" key="3">
    <source>
        <dbReference type="ARBA" id="ARBA00023002"/>
    </source>
</evidence>
<dbReference type="Proteomes" id="UP000789595">
    <property type="component" value="Unassembled WGS sequence"/>
</dbReference>
<keyword evidence="4" id="KW-0732">Signal</keyword>
<dbReference type="CDD" id="cd19071">
    <property type="entry name" value="AKR_AKR1-5-like"/>
    <property type="match status" value="1"/>
</dbReference>
<comment type="caution">
    <text evidence="6">The sequence shown here is derived from an EMBL/GenBank/DDBJ whole genome shotgun (WGS) entry which is preliminary data.</text>
</comment>
<dbReference type="InterPro" id="IPR020471">
    <property type="entry name" value="AKR"/>
</dbReference>
<dbReference type="Gene3D" id="3.20.20.100">
    <property type="entry name" value="NADP-dependent oxidoreductase domain"/>
    <property type="match status" value="1"/>
</dbReference>
<comment type="similarity">
    <text evidence="1">Belongs to the aldo/keto reductase family.</text>
</comment>
<dbReference type="Pfam" id="PF13578">
    <property type="entry name" value="Methyltransf_24"/>
    <property type="match status" value="1"/>
</dbReference>
<evidence type="ECO:0000256" key="2">
    <source>
        <dbReference type="ARBA" id="ARBA00022857"/>
    </source>
</evidence>
<evidence type="ECO:0000256" key="4">
    <source>
        <dbReference type="SAM" id="SignalP"/>
    </source>
</evidence>